<dbReference type="RefSeq" id="WP_073015301.1">
    <property type="nucleotide sequence ID" value="NZ_FRBW01000006.1"/>
</dbReference>
<evidence type="ECO:0008006" key="4">
    <source>
        <dbReference type="Google" id="ProtNLM"/>
    </source>
</evidence>
<keyword evidence="1" id="KW-0175">Coiled coil</keyword>
<dbReference type="InterPro" id="IPR027417">
    <property type="entry name" value="P-loop_NTPase"/>
</dbReference>
<dbReference type="OrthoDB" id="7210452at2"/>
<dbReference type="Gene3D" id="3.40.50.300">
    <property type="entry name" value="P-loop containing nucleotide triphosphate hydrolases"/>
    <property type="match status" value="1"/>
</dbReference>
<dbReference type="AlphaFoldDB" id="A0A1M7P753"/>
<accession>A0A1M7P753</accession>
<gene>
    <name evidence="2" type="ORF">SAMN05444272_4166</name>
</gene>
<reference evidence="2 3" key="1">
    <citation type="submission" date="2016-11" db="EMBL/GenBank/DDBJ databases">
        <authorList>
            <person name="Jaros S."/>
            <person name="Januszkiewicz K."/>
            <person name="Wedrychowicz H."/>
        </authorList>
    </citation>
    <scope>NUCLEOTIDE SEQUENCE [LARGE SCALE GENOMIC DNA]</scope>
    <source>
        <strain evidence="2 3">DSM 22153</strain>
    </source>
</reference>
<dbReference type="SUPFAM" id="SSF52540">
    <property type="entry name" value="P-loop containing nucleoside triphosphate hydrolases"/>
    <property type="match status" value="1"/>
</dbReference>
<dbReference type="EMBL" id="FRBW01000006">
    <property type="protein sequence ID" value="SHN12531.1"/>
    <property type="molecule type" value="Genomic_DNA"/>
</dbReference>
<evidence type="ECO:0000256" key="1">
    <source>
        <dbReference type="SAM" id="Coils"/>
    </source>
</evidence>
<dbReference type="STRING" id="735517.SAMN05444272_4166"/>
<protein>
    <recommendedName>
        <fullName evidence="4">Glycosyltransferase</fullName>
    </recommendedName>
</protein>
<organism evidence="2 3">
    <name type="scientific">Roseibium suaedae</name>
    <dbReference type="NCBI Taxonomy" id="735517"/>
    <lineage>
        <taxon>Bacteria</taxon>
        <taxon>Pseudomonadati</taxon>
        <taxon>Pseudomonadota</taxon>
        <taxon>Alphaproteobacteria</taxon>
        <taxon>Hyphomicrobiales</taxon>
        <taxon>Stappiaceae</taxon>
        <taxon>Roseibium</taxon>
    </lineage>
</organism>
<dbReference type="Proteomes" id="UP000186002">
    <property type="component" value="Unassembled WGS sequence"/>
</dbReference>
<keyword evidence="3" id="KW-1185">Reference proteome</keyword>
<evidence type="ECO:0000313" key="3">
    <source>
        <dbReference type="Proteomes" id="UP000186002"/>
    </source>
</evidence>
<proteinExistence type="predicted"/>
<feature type="coiled-coil region" evidence="1">
    <location>
        <begin position="416"/>
        <end position="489"/>
    </location>
</feature>
<sequence length="1007" mass="110711">MNKQEETSSKTAILVLGMHRSGTSAITRVLSLVGTALPLRCMGAAEGNETGHWEPDYLVQFNEKFLSSFGLAWNDWYPLNMADLTPEREEEARREIAEHIAQDYGDEPLIIVKDPRICRFADFFMTVMKDLGYDIRILLPFRNPLEVMRSLERRSRFWPTTHTRQDAALLWLIHVLEGEIATRHIPRSIISYDAVLRDWKQTVAKIGADAQIDFPLSAEDAEAEVGDFLKDSLKHNSQTSSEVGIDPVTRGWLNRTYKALLQLEETPELAEALEALDTVRHELANSMPFLETASREERQAKIALSDVQSDLSLTRNELVALRETHEKTAELLRATEAARNHELDLLAASRTERNAYEAALVSAHKVVEDLQEAVHIRIDEVVGLNAAMKKSDHLIEELRKELQMSREGEVNLVQSIAQVGKQLAGKEKQLKSARDELARANSEHEARAAEDQQRMESLRQQGFDLHAKLHASQKKLTELEATSARAMQRLQEDLSRQTAEQKSILSRQAAEIDDLKHQLFLTREAFQNTVSWKITGPLRGIANGSAEVGRAAKKLFRVSSGSGNARQMKPSEQVLSAKIEHIESLPTLDAALARQDAAVATKAQLSTGELKKLLGRQLAKSPAGLAVAVTASRTGNQGETADLFPVEERELFQKGGTLYLELRPARPLPVLASAEAPEAFIFEILANGSRIGTATTETVNGALTGALAESSGNQGNTPLIIHSLEGHAPEAIELIMAAIEFSQKLFWLHDHFTLCQNPKLLRNDLTYCAAPATDSNSCNVCYYGAGRAEHMKRIDTLLDREDLTVIAPTQPALSFWQERAGATAPNTAVIPYLDITASETASRISQPGSVVKLAFVGPARKEEGWPAFSALAAMFAKDKRYQFLQIGGQDARSRGIQHVPLHVFNPPSLTAALKENGVDAVVLWPDYSGVVSLPLYAARAAGCVLVTASHLPAGCETSPGLRSCASPDELATKLKTGAFRDDVVKLRSASSETGTATFSTLSKHFLG</sequence>
<evidence type="ECO:0000313" key="2">
    <source>
        <dbReference type="EMBL" id="SHN12531.1"/>
    </source>
</evidence>
<name>A0A1M7P753_9HYPH</name>